<keyword evidence="3 11" id="KW-0863">Zinc-finger</keyword>
<dbReference type="GO" id="GO:0071456">
    <property type="term" value="P:cellular response to hypoxia"/>
    <property type="evidence" value="ECO:0007669"/>
    <property type="project" value="TreeGrafter"/>
</dbReference>
<keyword evidence="7" id="KW-0560">Oxidoreductase</keyword>
<feature type="region of interest" description="Disordered" evidence="12">
    <location>
        <begin position="335"/>
        <end position="354"/>
    </location>
</feature>
<feature type="domain" description="MYND-type" evidence="13">
    <location>
        <begin position="10"/>
        <end position="47"/>
    </location>
</feature>
<keyword evidence="6" id="KW-0223">Dioxygenase</keyword>
<dbReference type="PANTHER" id="PTHR12907:SF26">
    <property type="entry name" value="HIF PROLYL HYDROXYLASE, ISOFORM C"/>
    <property type="match status" value="1"/>
</dbReference>
<dbReference type="AlphaFoldDB" id="A0A7J7JUH4"/>
<evidence type="ECO:0000256" key="10">
    <source>
        <dbReference type="ARBA" id="ARBA00049134"/>
    </source>
</evidence>
<dbReference type="Gene3D" id="2.60.120.620">
    <property type="entry name" value="q2cbj1_9rhob like domain"/>
    <property type="match status" value="1"/>
</dbReference>
<evidence type="ECO:0000256" key="8">
    <source>
        <dbReference type="ARBA" id="ARBA00023004"/>
    </source>
</evidence>
<dbReference type="Pfam" id="PF13640">
    <property type="entry name" value="2OG-FeII_Oxy_3"/>
    <property type="match status" value="1"/>
</dbReference>
<dbReference type="GO" id="GO:0160082">
    <property type="term" value="F:hypoxia-inducible factor-proline dioxygenase activity"/>
    <property type="evidence" value="ECO:0007669"/>
    <property type="project" value="UniProtKB-EC"/>
</dbReference>
<dbReference type="SUPFAM" id="SSF144232">
    <property type="entry name" value="HIT/MYND zinc finger-like"/>
    <property type="match status" value="1"/>
</dbReference>
<dbReference type="InterPro" id="IPR005123">
    <property type="entry name" value="Oxoglu/Fe-dep_dioxygenase_dom"/>
</dbReference>
<dbReference type="EMBL" id="VXIV02001862">
    <property type="protein sequence ID" value="KAF6029028.1"/>
    <property type="molecule type" value="Genomic_DNA"/>
</dbReference>
<feature type="compositionally biased region" description="Polar residues" evidence="12">
    <location>
        <begin position="338"/>
        <end position="352"/>
    </location>
</feature>
<evidence type="ECO:0000313" key="16">
    <source>
        <dbReference type="Proteomes" id="UP000593567"/>
    </source>
</evidence>
<keyword evidence="4" id="KW-0862">Zinc</keyword>
<sequence length="392" mass="44473">MADDVKLKRCSVCQATEKLKICSNCSQQWYCGREHQNADWLSHKPLCEKIRQMKLKEQEIVEDMSKCNLGKRNNNHVVKPGSPVVNSKQSSGSDIQQISCSLSENIPTQFTDKWFDEKANIVSQCLRIYGLAVMNKFLGAELGNKILEEAKSLHDRQLMTDGRTVEVRAPDHGTRSTARFRSDIISWVGDSEPEYPGIGTMMRLIDGIMQRIQPKFMEYEIRDRTKAMVACYPGGGSQYVKHVDNPLKDGRLLTCIYYLNKDWDCEKHGGMLKIYPTNNKNVACIEPVMDRLIIFWSDRRNPHEVLPSHQPRYAVTTWYFDAAERKEAQRRKVEELTRSQQLSRNPASSQSVVADDSILTISQSEIDAVSGSSQSNAGSKLSNQSEVRSNAS</sequence>
<evidence type="ECO:0000313" key="15">
    <source>
        <dbReference type="EMBL" id="KAF6029028.1"/>
    </source>
</evidence>
<evidence type="ECO:0000256" key="12">
    <source>
        <dbReference type="SAM" id="MobiDB-lite"/>
    </source>
</evidence>
<evidence type="ECO:0000256" key="6">
    <source>
        <dbReference type="ARBA" id="ARBA00022964"/>
    </source>
</evidence>
<comment type="caution">
    <text evidence="15">The sequence shown here is derived from an EMBL/GenBank/DDBJ whole genome shotgun (WGS) entry which is preliminary data.</text>
</comment>
<protein>
    <recommendedName>
        <fullName evidence="9">hypoxia-inducible factor-proline dioxygenase</fullName>
        <ecNumber evidence="9">1.14.11.29</ecNumber>
    </recommendedName>
</protein>
<evidence type="ECO:0000256" key="9">
    <source>
        <dbReference type="ARBA" id="ARBA00039004"/>
    </source>
</evidence>
<dbReference type="PROSITE" id="PS50865">
    <property type="entry name" value="ZF_MYND_2"/>
    <property type="match status" value="1"/>
</dbReference>
<keyword evidence="8" id="KW-0408">Iron</keyword>
<dbReference type="EC" id="1.14.11.29" evidence="9"/>
<reference evidence="15" key="1">
    <citation type="submission" date="2020-06" db="EMBL/GenBank/DDBJ databases">
        <title>Draft genome of Bugula neritina, a colonial animal packing powerful symbionts and potential medicines.</title>
        <authorList>
            <person name="Rayko M."/>
        </authorList>
    </citation>
    <scope>NUCLEOTIDE SEQUENCE [LARGE SCALE GENOMIC DNA]</scope>
    <source>
        <strain evidence="15">Kwan_BN1</strain>
    </source>
</reference>
<evidence type="ECO:0000256" key="7">
    <source>
        <dbReference type="ARBA" id="ARBA00023002"/>
    </source>
</evidence>
<evidence type="ECO:0000259" key="13">
    <source>
        <dbReference type="PROSITE" id="PS50865"/>
    </source>
</evidence>
<feature type="region of interest" description="Disordered" evidence="12">
    <location>
        <begin position="368"/>
        <end position="392"/>
    </location>
</feature>
<dbReference type="Proteomes" id="UP000593567">
    <property type="component" value="Unassembled WGS sequence"/>
</dbReference>
<dbReference type="GO" id="GO:0008270">
    <property type="term" value="F:zinc ion binding"/>
    <property type="evidence" value="ECO:0007669"/>
    <property type="project" value="UniProtKB-KW"/>
</dbReference>
<dbReference type="PANTHER" id="PTHR12907">
    <property type="entry name" value="EGL NINE HOMOLOG-RELATED"/>
    <property type="match status" value="1"/>
</dbReference>
<dbReference type="PROSITE" id="PS51471">
    <property type="entry name" value="FE2OG_OXY"/>
    <property type="match status" value="1"/>
</dbReference>
<evidence type="ECO:0000259" key="14">
    <source>
        <dbReference type="PROSITE" id="PS51471"/>
    </source>
</evidence>
<dbReference type="Pfam" id="PF01753">
    <property type="entry name" value="zf-MYND"/>
    <property type="match status" value="1"/>
</dbReference>
<organism evidence="15 16">
    <name type="scientific">Bugula neritina</name>
    <name type="common">Brown bryozoan</name>
    <name type="synonym">Sertularia neritina</name>
    <dbReference type="NCBI Taxonomy" id="10212"/>
    <lineage>
        <taxon>Eukaryota</taxon>
        <taxon>Metazoa</taxon>
        <taxon>Spiralia</taxon>
        <taxon>Lophotrochozoa</taxon>
        <taxon>Bryozoa</taxon>
        <taxon>Gymnolaemata</taxon>
        <taxon>Cheilostomatida</taxon>
        <taxon>Flustrina</taxon>
        <taxon>Buguloidea</taxon>
        <taxon>Bugulidae</taxon>
        <taxon>Bugula</taxon>
    </lineage>
</organism>
<feature type="domain" description="Fe2OG dioxygenase" evidence="14">
    <location>
        <begin position="223"/>
        <end position="321"/>
    </location>
</feature>
<evidence type="ECO:0000256" key="4">
    <source>
        <dbReference type="ARBA" id="ARBA00022833"/>
    </source>
</evidence>
<evidence type="ECO:0000256" key="2">
    <source>
        <dbReference type="ARBA" id="ARBA00022723"/>
    </source>
</evidence>
<evidence type="ECO:0000256" key="5">
    <source>
        <dbReference type="ARBA" id="ARBA00022896"/>
    </source>
</evidence>
<dbReference type="InterPro" id="IPR044862">
    <property type="entry name" value="Pro_4_hyd_alph_FE2OG_OXY"/>
</dbReference>
<comment type="catalytic activity">
    <reaction evidence="10">
        <text>L-prolyl-[hypoxia-inducible factor alpha subunit] + 2-oxoglutarate + O2 = trans-4-hydroxy-L-prolyl-[hypoxia-inducible factor alpha subunit] + succinate + CO2</text>
        <dbReference type="Rhea" id="RHEA:48400"/>
        <dbReference type="Rhea" id="RHEA-COMP:12093"/>
        <dbReference type="Rhea" id="RHEA-COMP:12094"/>
        <dbReference type="ChEBI" id="CHEBI:15379"/>
        <dbReference type="ChEBI" id="CHEBI:16526"/>
        <dbReference type="ChEBI" id="CHEBI:16810"/>
        <dbReference type="ChEBI" id="CHEBI:30031"/>
        <dbReference type="ChEBI" id="CHEBI:50342"/>
        <dbReference type="ChEBI" id="CHEBI:61965"/>
        <dbReference type="EC" id="1.14.11.29"/>
    </reaction>
</comment>
<evidence type="ECO:0000256" key="3">
    <source>
        <dbReference type="ARBA" id="ARBA00022771"/>
    </source>
</evidence>
<dbReference type="InterPro" id="IPR002893">
    <property type="entry name" value="Znf_MYND"/>
</dbReference>
<evidence type="ECO:0000256" key="11">
    <source>
        <dbReference type="PROSITE-ProRule" id="PRU00134"/>
    </source>
</evidence>
<evidence type="ECO:0000256" key="1">
    <source>
        <dbReference type="ARBA" id="ARBA00001961"/>
    </source>
</evidence>
<dbReference type="OrthoDB" id="76265at2759"/>
<comment type="cofactor">
    <cofactor evidence="1">
        <name>L-ascorbate</name>
        <dbReference type="ChEBI" id="CHEBI:38290"/>
    </cofactor>
</comment>
<dbReference type="Gene3D" id="6.10.140.2220">
    <property type="match status" value="1"/>
</dbReference>
<keyword evidence="2" id="KW-0479">Metal-binding</keyword>
<dbReference type="PROSITE" id="PS01360">
    <property type="entry name" value="ZF_MYND_1"/>
    <property type="match status" value="1"/>
</dbReference>
<accession>A0A7J7JUH4</accession>
<dbReference type="SMART" id="SM00702">
    <property type="entry name" value="P4Hc"/>
    <property type="match status" value="1"/>
</dbReference>
<gene>
    <name evidence="15" type="ORF">EB796_012659</name>
</gene>
<proteinExistence type="predicted"/>
<keyword evidence="16" id="KW-1185">Reference proteome</keyword>
<dbReference type="InterPro" id="IPR051559">
    <property type="entry name" value="HIF_prolyl_hydroxylases"/>
</dbReference>
<dbReference type="GO" id="GO:0031418">
    <property type="term" value="F:L-ascorbic acid binding"/>
    <property type="evidence" value="ECO:0007669"/>
    <property type="project" value="UniProtKB-KW"/>
</dbReference>
<keyword evidence="5" id="KW-0847">Vitamin C</keyword>
<dbReference type="InterPro" id="IPR006620">
    <property type="entry name" value="Pro_4_hyd_alph"/>
</dbReference>
<dbReference type="GO" id="GO:0008198">
    <property type="term" value="F:ferrous iron binding"/>
    <property type="evidence" value="ECO:0007669"/>
    <property type="project" value="TreeGrafter"/>
</dbReference>
<name>A0A7J7JUH4_BUGNE</name>